<dbReference type="EMBL" id="MWQN01000005">
    <property type="protein sequence ID" value="OPC76622.1"/>
    <property type="molecule type" value="Genomic_DNA"/>
</dbReference>
<sequence>MRVLLPVANGLTTDHPIPFLPFVDDAHIPTDDPAATEAIGRGAGEGRWGRWDDDEEQGTWWAFTTDPLRPELAWCLRHHPEHGRSVIVYRNKDASSWYDAWWRERPILERAGGYWWDGSLWYRPLQVWNPAAEAYERRPAPGAAAVSAAHVLAESGGDPERGRVLSIVDLDLDPDAERGRPWPDDLAAWAAAHTARPGSLPLTACVVRLSAPELAADQMIGVAEFAALGGIGSSTLRAYISRNENDVPQPQAVVGGRALWALPVARDWAEQRSRSPEEIAATVAADDGSLPTGTADVRDRFAARFRVLLGDNPDLRRLFALRHRAGGVERVADELGRAVALSVDDIVPLDALATTVRHALLDELATERGDTARKPRSSTLYHPTADVTRMLDWLVRHHPHHAMRVIAEIVGEAERRLGIPQKATARTLHRALAMDGRLDEDTLDDFMRRVLPSTR</sequence>
<proteinExistence type="predicted"/>
<dbReference type="RefSeq" id="WP_078982460.1">
    <property type="nucleotide sequence ID" value="NZ_MWQN01000005.1"/>
</dbReference>
<name>A0A1T3NIK5_9ACTN</name>
<reference evidence="1 2" key="1">
    <citation type="submission" date="2017-03" db="EMBL/GenBank/DDBJ databases">
        <title>Draft genome sequence of Streptomyces scabrisporus NF3, endophyte isolated from Amphipterygium adstringens.</title>
        <authorList>
            <person name="Vazquez M."/>
            <person name="Ceapa C.D."/>
            <person name="Rodriguez Luna D."/>
            <person name="Sanchez Esquivel S."/>
        </authorList>
    </citation>
    <scope>NUCLEOTIDE SEQUENCE [LARGE SCALE GENOMIC DNA]</scope>
    <source>
        <strain evidence="1 2">NF3</strain>
    </source>
</reference>
<protein>
    <submittedName>
        <fullName evidence="1">Uncharacterized protein</fullName>
    </submittedName>
</protein>
<evidence type="ECO:0000313" key="1">
    <source>
        <dbReference type="EMBL" id="OPC76622.1"/>
    </source>
</evidence>
<comment type="caution">
    <text evidence="1">The sequence shown here is derived from an EMBL/GenBank/DDBJ whole genome shotgun (WGS) entry which is preliminary data.</text>
</comment>
<organism evidence="1 2">
    <name type="scientific">Embleya scabrispora</name>
    <dbReference type="NCBI Taxonomy" id="159449"/>
    <lineage>
        <taxon>Bacteria</taxon>
        <taxon>Bacillati</taxon>
        <taxon>Actinomycetota</taxon>
        <taxon>Actinomycetes</taxon>
        <taxon>Kitasatosporales</taxon>
        <taxon>Streptomycetaceae</taxon>
        <taxon>Embleya</taxon>
    </lineage>
</organism>
<gene>
    <name evidence="1" type="ORF">B4N89_44840</name>
</gene>
<dbReference type="AlphaFoldDB" id="A0A1T3NIK5"/>
<evidence type="ECO:0000313" key="2">
    <source>
        <dbReference type="Proteomes" id="UP000190037"/>
    </source>
</evidence>
<accession>A0A1T3NIK5</accession>
<dbReference type="Proteomes" id="UP000190037">
    <property type="component" value="Unassembled WGS sequence"/>
</dbReference>
<keyword evidence="2" id="KW-1185">Reference proteome</keyword>
<dbReference type="OrthoDB" id="4571714at2"/>